<accession>A0A4Y2RMK3</accession>
<sequence>MALDRQCSLAMTGMAGGHRRRILTIAYSCAIHHVKMEADVPFIISASALQLTEETDVSTVSTVFIFIF</sequence>
<protein>
    <submittedName>
        <fullName evidence="1">Uncharacterized protein</fullName>
    </submittedName>
</protein>
<name>A0A4Y2RMK3_ARAVE</name>
<organism evidence="1 3">
    <name type="scientific">Araneus ventricosus</name>
    <name type="common">Orbweaver spider</name>
    <name type="synonym">Epeira ventricosa</name>
    <dbReference type="NCBI Taxonomy" id="182803"/>
    <lineage>
        <taxon>Eukaryota</taxon>
        <taxon>Metazoa</taxon>
        <taxon>Ecdysozoa</taxon>
        <taxon>Arthropoda</taxon>
        <taxon>Chelicerata</taxon>
        <taxon>Arachnida</taxon>
        <taxon>Araneae</taxon>
        <taxon>Araneomorphae</taxon>
        <taxon>Entelegynae</taxon>
        <taxon>Araneoidea</taxon>
        <taxon>Araneidae</taxon>
        <taxon>Araneus</taxon>
    </lineage>
</organism>
<evidence type="ECO:0000313" key="2">
    <source>
        <dbReference type="EMBL" id="GBN76501.1"/>
    </source>
</evidence>
<dbReference type="EMBL" id="BGPR01017550">
    <property type="protein sequence ID" value="GBN76489.1"/>
    <property type="molecule type" value="Genomic_DNA"/>
</dbReference>
<evidence type="ECO:0000313" key="3">
    <source>
        <dbReference type="Proteomes" id="UP000499080"/>
    </source>
</evidence>
<dbReference type="EMBL" id="BGPR01017553">
    <property type="protein sequence ID" value="GBN76501.1"/>
    <property type="molecule type" value="Genomic_DNA"/>
</dbReference>
<comment type="caution">
    <text evidence="1">The sequence shown here is derived from an EMBL/GenBank/DDBJ whole genome shotgun (WGS) entry which is preliminary data.</text>
</comment>
<reference evidence="1 3" key="1">
    <citation type="journal article" date="2019" name="Sci. Rep.">
        <title>Orb-weaving spider Araneus ventricosus genome elucidates the spidroin gene catalogue.</title>
        <authorList>
            <person name="Kono N."/>
            <person name="Nakamura H."/>
            <person name="Ohtoshi R."/>
            <person name="Moran D.A.P."/>
            <person name="Shinohara A."/>
            <person name="Yoshida Y."/>
            <person name="Fujiwara M."/>
            <person name="Mori M."/>
            <person name="Tomita M."/>
            <person name="Arakawa K."/>
        </authorList>
    </citation>
    <scope>NUCLEOTIDE SEQUENCE [LARGE SCALE GENOMIC DNA]</scope>
</reference>
<dbReference type="AlphaFoldDB" id="A0A4Y2RMK3"/>
<gene>
    <name evidence="2" type="ORF">AVEN_209898_1</name>
    <name evidence="1" type="ORF">AVEN_95815_1</name>
</gene>
<evidence type="ECO:0000313" key="1">
    <source>
        <dbReference type="EMBL" id="GBN76489.1"/>
    </source>
</evidence>
<dbReference type="Proteomes" id="UP000499080">
    <property type="component" value="Unassembled WGS sequence"/>
</dbReference>
<proteinExistence type="predicted"/>
<keyword evidence="3" id="KW-1185">Reference proteome</keyword>